<evidence type="ECO:0000256" key="4">
    <source>
        <dbReference type="RuleBase" id="RU363099"/>
    </source>
</evidence>
<dbReference type="PANTHER" id="PTHR21495">
    <property type="entry name" value="NUCLEOPORIN-RELATED"/>
    <property type="match status" value="1"/>
</dbReference>
<comment type="subcellular location">
    <subcellularLocation>
        <location evidence="4">Secreted</location>
        <location evidence="4">Extracellular space</location>
        <location evidence="4">Apoplast</location>
    </subcellularLocation>
</comment>
<reference evidence="6" key="2">
    <citation type="submission" date="2018-10" db="UniProtKB">
        <authorList>
            <consortium name="EnsemblPlants"/>
        </authorList>
    </citation>
    <scope>IDENTIFICATION</scope>
</reference>
<evidence type="ECO:0000256" key="5">
    <source>
        <dbReference type="SAM" id="SignalP"/>
    </source>
</evidence>
<evidence type="ECO:0000313" key="7">
    <source>
        <dbReference type="Proteomes" id="UP000019116"/>
    </source>
</evidence>
<comment type="subunit">
    <text evidence="2 4">Homodimer.</text>
</comment>
<proteinExistence type="inferred from homology"/>
<keyword evidence="5" id="KW-0732">Signal</keyword>
<dbReference type="OMA" id="HETMSGP"/>
<comment type="function">
    <text evidence="4">Dirigent proteins impart stereoselectivity on the phenoxy radical-coupling reaction, yielding optically active lignans from two molecules of coniferyl alcohol in the biosynthesis of lignans, flavonolignans, and alkaloids and thus plays a central role in plant secondary metabolism.</text>
</comment>
<evidence type="ECO:0000256" key="1">
    <source>
        <dbReference type="ARBA" id="ARBA00010746"/>
    </source>
</evidence>
<dbReference type="GO" id="GO:0048046">
    <property type="term" value="C:apoplast"/>
    <property type="evidence" value="ECO:0007669"/>
    <property type="project" value="UniProtKB-SubCell"/>
</dbReference>
<evidence type="ECO:0000313" key="6">
    <source>
        <dbReference type="EnsemblPlants" id="TraesCSU02G200800.1.cds1"/>
    </source>
</evidence>
<dbReference type="Pfam" id="PF03018">
    <property type="entry name" value="Dirigent"/>
    <property type="match status" value="1"/>
</dbReference>
<protein>
    <recommendedName>
        <fullName evidence="4">Dirigent protein</fullName>
    </recommendedName>
</protein>
<keyword evidence="7" id="KW-1185">Reference proteome</keyword>
<feature type="signal peptide" evidence="5">
    <location>
        <begin position="1"/>
        <end position="50"/>
    </location>
</feature>
<dbReference type="Gene3D" id="2.40.480.10">
    <property type="entry name" value="Allene oxide cyclase-like"/>
    <property type="match status" value="1"/>
</dbReference>
<dbReference type="SMR" id="A0A3B6U8D0"/>
<dbReference type="Proteomes" id="UP000019116">
    <property type="component" value="Chromosome Un"/>
</dbReference>
<dbReference type="InterPro" id="IPR004265">
    <property type="entry name" value="Dirigent"/>
</dbReference>
<accession>A0A3B6U8D0</accession>
<dbReference type="Gramene" id="TraesCSU02G200800.1">
    <property type="protein sequence ID" value="TraesCSU02G200800.1.cds1"/>
    <property type="gene ID" value="TraesCSU02G200800"/>
</dbReference>
<dbReference type="Gramene" id="TraesCSU03G0304200.1">
    <property type="protein sequence ID" value="TraesCSU03G0304200.1.CDS1"/>
    <property type="gene ID" value="TraesCSU03G0304200"/>
</dbReference>
<keyword evidence="3 4" id="KW-0964">Secreted</keyword>
<keyword evidence="4" id="KW-0052">Apoplast</keyword>
<evidence type="ECO:0000256" key="3">
    <source>
        <dbReference type="ARBA" id="ARBA00022525"/>
    </source>
</evidence>
<comment type="similarity">
    <text evidence="1 4">Belongs to the plant dirigent protein family.</text>
</comment>
<evidence type="ECO:0000256" key="2">
    <source>
        <dbReference type="ARBA" id="ARBA00011738"/>
    </source>
</evidence>
<dbReference type="InterPro" id="IPR044859">
    <property type="entry name" value="Allene_oxi_cyc_Dirigent"/>
</dbReference>
<dbReference type="GO" id="GO:0009699">
    <property type="term" value="P:phenylpropanoid biosynthetic process"/>
    <property type="evidence" value="ECO:0007669"/>
    <property type="project" value="UniProtKB-ARBA"/>
</dbReference>
<reference evidence="6" key="1">
    <citation type="submission" date="2018-08" db="EMBL/GenBank/DDBJ databases">
        <authorList>
            <person name="Rossello M."/>
        </authorList>
    </citation>
    <scope>NUCLEOTIDE SEQUENCE [LARGE SCALE GENOMIC DNA]</scope>
    <source>
        <strain evidence="6">cv. Chinese Spring</strain>
    </source>
</reference>
<name>A0A3B6U8D0_WHEAT</name>
<sequence length="201" mass="21356">MTPRPRPLHHQHILLPQLLTSPSRPAMTAPLLTLVLLLLTSSVAVACASADPKGDLKRIRVYMHETMSGPNATLLTSVQSPLGGSATFGQIGVLDNELRDGLHRGSSSPLGRFQGLFAMTGLANTPGLLSAVDVVFTGGKYQGSTLAMLGTIQDLRASVERTVVGGTGAFRMARGYSSMVYIPEASTANNDVYRIDFFVDV</sequence>
<feature type="chain" id="PRO_5043181791" description="Dirigent protein" evidence="5">
    <location>
        <begin position="51"/>
        <end position="201"/>
    </location>
</feature>
<dbReference type="AlphaFoldDB" id="A0A3B6U8D0"/>
<dbReference type="EnsemblPlants" id="TraesCSU02G200800.1">
    <property type="protein sequence ID" value="TraesCSU02G200800.1.cds1"/>
    <property type="gene ID" value="TraesCSU02G200800"/>
</dbReference>
<organism evidence="6">
    <name type="scientific">Triticum aestivum</name>
    <name type="common">Wheat</name>
    <dbReference type="NCBI Taxonomy" id="4565"/>
    <lineage>
        <taxon>Eukaryota</taxon>
        <taxon>Viridiplantae</taxon>
        <taxon>Streptophyta</taxon>
        <taxon>Embryophyta</taxon>
        <taxon>Tracheophyta</taxon>
        <taxon>Spermatophyta</taxon>
        <taxon>Magnoliopsida</taxon>
        <taxon>Liliopsida</taxon>
        <taxon>Poales</taxon>
        <taxon>Poaceae</taxon>
        <taxon>BOP clade</taxon>
        <taxon>Pooideae</taxon>
        <taxon>Triticodae</taxon>
        <taxon>Triticeae</taxon>
        <taxon>Triticinae</taxon>
        <taxon>Triticum</taxon>
    </lineage>
</organism>
<dbReference type="OrthoDB" id="631369at2759"/>